<dbReference type="RefSeq" id="XP_001798786.1">
    <property type="nucleotide sequence ID" value="XM_001798734.1"/>
</dbReference>
<dbReference type="OrthoDB" id="6499973at2759"/>
<accession>A0A7U2F328</accession>
<dbReference type="Proteomes" id="UP000663193">
    <property type="component" value="Chromosome 7"/>
</dbReference>
<keyword evidence="2" id="KW-1185">Reference proteome</keyword>
<dbReference type="EMBL" id="CP069029">
    <property type="protein sequence ID" value="QRC97765.1"/>
    <property type="molecule type" value="Genomic_DNA"/>
</dbReference>
<organism evidence="1 2">
    <name type="scientific">Phaeosphaeria nodorum (strain SN15 / ATCC MYA-4574 / FGSC 10173)</name>
    <name type="common">Glume blotch fungus</name>
    <name type="synonym">Parastagonospora nodorum</name>
    <dbReference type="NCBI Taxonomy" id="321614"/>
    <lineage>
        <taxon>Eukaryota</taxon>
        <taxon>Fungi</taxon>
        <taxon>Dikarya</taxon>
        <taxon>Ascomycota</taxon>
        <taxon>Pezizomycotina</taxon>
        <taxon>Dothideomycetes</taxon>
        <taxon>Pleosporomycetidae</taxon>
        <taxon>Pleosporales</taxon>
        <taxon>Pleosporineae</taxon>
        <taxon>Phaeosphaeriaceae</taxon>
        <taxon>Parastagonospora</taxon>
    </lineage>
</organism>
<evidence type="ECO:0000313" key="2">
    <source>
        <dbReference type="Proteomes" id="UP000663193"/>
    </source>
</evidence>
<gene>
    <name evidence="1" type="ORF">JI435_084750</name>
</gene>
<sequence length="209" mass="23535">MVSSIQSILNDCYRYPDRIIMPEEDREQFLRPWGFIIYRTFYGPDSDESWTKLLQTITAGVRAGLNKMDGAEDTAATAKVLGLFKLDARSDPALLAGLTLEDVRKLYLEEGPGAQLINMDNGPWRLFLLADAEVLGEADLRLLKVVEGDYDPIDRVPKNTRGGPQRYFGWLTMSPTTVAELWDELYSYYLWELAGGTTGEPGAFWKPGN</sequence>
<name>A0A7U2F328_PHANO</name>
<dbReference type="AlphaFoldDB" id="A0A7U2F328"/>
<protein>
    <submittedName>
        <fullName evidence="1">Uncharacterized protein</fullName>
    </submittedName>
</protein>
<dbReference type="VEuPathDB" id="FungiDB:JI435_084750"/>
<dbReference type="KEGG" id="pno:SNOG_08475"/>
<reference evidence="2" key="1">
    <citation type="journal article" date="2021" name="BMC Genomics">
        <title>Chromosome-level genome assembly and manually-curated proteome of model necrotroph Parastagonospora nodorum Sn15 reveals a genome-wide trove of candidate effector homologs, and redundancy of virulence-related functions within an accessory chromosome.</title>
        <authorList>
            <person name="Bertazzoni S."/>
            <person name="Jones D.A.B."/>
            <person name="Phan H.T."/>
            <person name="Tan K.-C."/>
            <person name="Hane J.K."/>
        </authorList>
    </citation>
    <scope>NUCLEOTIDE SEQUENCE [LARGE SCALE GENOMIC DNA]</scope>
    <source>
        <strain evidence="2">SN15 / ATCC MYA-4574 / FGSC 10173)</strain>
    </source>
</reference>
<proteinExistence type="predicted"/>
<evidence type="ECO:0000313" key="1">
    <source>
        <dbReference type="EMBL" id="QRC97765.1"/>
    </source>
</evidence>